<feature type="transmembrane region" description="Helical" evidence="2">
    <location>
        <begin position="6"/>
        <end position="23"/>
    </location>
</feature>
<organism evidence="4 5">
    <name type="scientific">Candidatus Zambryskibacteria bacterium RIFCSPHIGHO2_02_FULL_43_14</name>
    <dbReference type="NCBI Taxonomy" id="1802748"/>
    <lineage>
        <taxon>Bacteria</taxon>
        <taxon>Candidatus Zambryskiibacteriota</taxon>
    </lineage>
</organism>
<dbReference type="Proteomes" id="UP000178175">
    <property type="component" value="Unassembled WGS sequence"/>
</dbReference>
<dbReference type="PANTHER" id="PTHR35535">
    <property type="entry name" value="HEAT SHOCK PROTEIN HSLJ"/>
    <property type="match status" value="1"/>
</dbReference>
<feature type="compositionally biased region" description="Pro residues" evidence="1">
    <location>
        <begin position="79"/>
        <end position="91"/>
    </location>
</feature>
<dbReference type="Gene3D" id="2.40.128.270">
    <property type="match status" value="1"/>
</dbReference>
<dbReference type="InterPro" id="IPR053147">
    <property type="entry name" value="Hsp_HslJ-like"/>
</dbReference>
<reference evidence="4 5" key="1">
    <citation type="journal article" date="2016" name="Nat. Commun.">
        <title>Thousands of microbial genomes shed light on interconnected biogeochemical processes in an aquifer system.</title>
        <authorList>
            <person name="Anantharaman K."/>
            <person name="Brown C.T."/>
            <person name="Hug L.A."/>
            <person name="Sharon I."/>
            <person name="Castelle C.J."/>
            <person name="Probst A.J."/>
            <person name="Thomas B.C."/>
            <person name="Singh A."/>
            <person name="Wilkins M.J."/>
            <person name="Karaoz U."/>
            <person name="Brodie E.L."/>
            <person name="Williams K.H."/>
            <person name="Hubbard S.S."/>
            <person name="Banfield J.F."/>
        </authorList>
    </citation>
    <scope>NUCLEOTIDE SEQUENCE [LARGE SCALE GENOMIC DNA]</scope>
</reference>
<evidence type="ECO:0000313" key="5">
    <source>
        <dbReference type="Proteomes" id="UP000178175"/>
    </source>
</evidence>
<dbReference type="PANTHER" id="PTHR35535:SF2">
    <property type="entry name" value="DUF306 DOMAIN-CONTAINING PROTEIN"/>
    <property type="match status" value="1"/>
</dbReference>
<dbReference type="InterPro" id="IPR038670">
    <property type="entry name" value="HslJ-like_sf"/>
</dbReference>
<keyword evidence="2" id="KW-0812">Transmembrane</keyword>
<feature type="compositionally biased region" description="Polar residues" evidence="1">
    <location>
        <begin position="37"/>
        <end position="50"/>
    </location>
</feature>
<dbReference type="AlphaFoldDB" id="A0A1G2TH85"/>
<dbReference type="InterPro" id="IPR005184">
    <property type="entry name" value="DUF306_Meta_HslJ"/>
</dbReference>
<comment type="caution">
    <text evidence="4">The sequence shown here is derived from an EMBL/GenBank/DDBJ whole genome shotgun (WGS) entry which is preliminary data.</text>
</comment>
<keyword evidence="2" id="KW-0472">Membrane</keyword>
<dbReference type="Pfam" id="PF03724">
    <property type="entry name" value="META"/>
    <property type="match status" value="1"/>
</dbReference>
<evidence type="ECO:0000256" key="2">
    <source>
        <dbReference type="SAM" id="Phobius"/>
    </source>
</evidence>
<evidence type="ECO:0000259" key="3">
    <source>
        <dbReference type="Pfam" id="PF03724"/>
    </source>
</evidence>
<accession>A0A1G2TH85</accession>
<name>A0A1G2TH85_9BACT</name>
<dbReference type="EMBL" id="MHVR01000005">
    <property type="protein sequence ID" value="OHA96660.1"/>
    <property type="molecule type" value="Genomic_DNA"/>
</dbReference>
<gene>
    <name evidence="4" type="ORF">A3C70_02030</name>
</gene>
<sequence length="204" mass="21911">MKTNHVYIITAIVVVILGLIFLNRDETRENDDQLISISTSTPTNTQNINKSGDVGSAQKSVSSQSNTKISKPVETSTPTPTPTPAPEPVPSIPSASNLNGSIFRMTSYNGNAIPLDSRYILSFEEGALSAKFCNSMSGNFVLDGNLLKVSNLASTMMYCATPSNLMEIESAFVSMLNFGAIIYQSGNQIILSYSKGTVMVFTGF</sequence>
<proteinExistence type="predicted"/>
<protein>
    <recommendedName>
        <fullName evidence="3">DUF306 domain-containing protein</fullName>
    </recommendedName>
</protein>
<feature type="region of interest" description="Disordered" evidence="1">
    <location>
        <begin position="37"/>
        <end position="93"/>
    </location>
</feature>
<feature type="compositionally biased region" description="Polar residues" evidence="1">
    <location>
        <begin position="57"/>
        <end position="69"/>
    </location>
</feature>
<evidence type="ECO:0000256" key="1">
    <source>
        <dbReference type="SAM" id="MobiDB-lite"/>
    </source>
</evidence>
<evidence type="ECO:0000313" key="4">
    <source>
        <dbReference type="EMBL" id="OHA96660.1"/>
    </source>
</evidence>
<keyword evidence="2" id="KW-1133">Transmembrane helix</keyword>
<feature type="domain" description="DUF306" evidence="3">
    <location>
        <begin position="96"/>
        <end position="201"/>
    </location>
</feature>